<dbReference type="InterPro" id="IPR058790">
    <property type="entry name" value="BSH_CusB"/>
</dbReference>
<proteinExistence type="predicted"/>
<reference evidence="4" key="1">
    <citation type="journal article" date="2015" name="Nature">
        <title>Complex archaea that bridge the gap between prokaryotes and eukaryotes.</title>
        <authorList>
            <person name="Spang A."/>
            <person name="Saw J.H."/>
            <person name="Jorgensen S.L."/>
            <person name="Zaremba-Niedzwiedzka K."/>
            <person name="Martijn J."/>
            <person name="Lind A.E."/>
            <person name="van Eijk R."/>
            <person name="Schleper C."/>
            <person name="Guy L."/>
            <person name="Ettema T.J."/>
        </authorList>
    </citation>
    <scope>NUCLEOTIDE SEQUENCE</scope>
</reference>
<name>A0A0F9JQV3_9ZZZZ</name>
<dbReference type="EMBL" id="LAZR01009504">
    <property type="protein sequence ID" value="KKM72259.1"/>
    <property type="molecule type" value="Genomic_DNA"/>
</dbReference>
<dbReference type="InterPro" id="IPR058792">
    <property type="entry name" value="Beta-barrel_RND_2"/>
</dbReference>
<sequence>MTYNFRTSLLVFLLLLLYSCGNSGDEAEKENSDNKNTDVSSASDSVTITQSQFDGSNMKLGSLSERSFPVVVEATGTIDVPPENKAMVSSFVNGYVKQTPLLIGDTVKKGQFLVSLENPEFVQIQQDYIEAMEQSSFLKSEYERQKTLMDENITSEKRFLQAESEYKRNLSRYNAMRKKLQMLNIDPQAVEDGEISSTIRLYAPITGSITEMKINRGMYVSAADELMQIIDRDHLHIELNVFEKDIMQLKKGQDIRFSIPEASNDTIEGEVHLVGASIDEAKRTVKVHGHFRDETQKHLATGMFVQAEIITASNKAMSLPSESIVNVDETSFVLILQSENDGKYIFKRLEVMSGKSYDGFTEIKNGSDFKENDRILVKGAFSLITGA</sequence>
<dbReference type="InterPro" id="IPR051909">
    <property type="entry name" value="MFP_Cation_Efflux"/>
</dbReference>
<dbReference type="GO" id="GO:0016020">
    <property type="term" value="C:membrane"/>
    <property type="evidence" value="ECO:0007669"/>
    <property type="project" value="InterPro"/>
</dbReference>
<feature type="domain" description="CusB-like barrel-sandwich hybrid" evidence="2">
    <location>
        <begin position="86"/>
        <end position="229"/>
    </location>
</feature>
<keyword evidence="1" id="KW-0813">Transport</keyword>
<dbReference type="Gene3D" id="1.10.287.470">
    <property type="entry name" value="Helix hairpin bin"/>
    <property type="match status" value="1"/>
</dbReference>
<dbReference type="Gene3D" id="2.40.30.170">
    <property type="match status" value="1"/>
</dbReference>
<dbReference type="GO" id="GO:0060003">
    <property type="term" value="P:copper ion export"/>
    <property type="evidence" value="ECO:0007669"/>
    <property type="project" value="TreeGrafter"/>
</dbReference>
<dbReference type="Pfam" id="PF25919">
    <property type="entry name" value="BSH_CusB"/>
    <property type="match status" value="1"/>
</dbReference>
<dbReference type="InterPro" id="IPR006143">
    <property type="entry name" value="RND_pump_MFP"/>
</dbReference>
<dbReference type="PANTHER" id="PTHR30097:SF4">
    <property type="entry name" value="SLR6042 PROTEIN"/>
    <property type="match status" value="1"/>
</dbReference>
<protein>
    <submittedName>
        <fullName evidence="4">Uncharacterized protein</fullName>
    </submittedName>
</protein>
<comment type="caution">
    <text evidence="4">The sequence shown here is derived from an EMBL/GenBank/DDBJ whole genome shotgun (WGS) entry which is preliminary data.</text>
</comment>
<dbReference type="Pfam" id="PF25954">
    <property type="entry name" value="Beta-barrel_RND_2"/>
    <property type="match status" value="1"/>
</dbReference>
<dbReference type="AlphaFoldDB" id="A0A0F9JQV3"/>
<dbReference type="SUPFAM" id="SSF111369">
    <property type="entry name" value="HlyD-like secretion proteins"/>
    <property type="match status" value="1"/>
</dbReference>
<evidence type="ECO:0000259" key="3">
    <source>
        <dbReference type="Pfam" id="PF25954"/>
    </source>
</evidence>
<dbReference type="PROSITE" id="PS51257">
    <property type="entry name" value="PROKAR_LIPOPROTEIN"/>
    <property type="match status" value="1"/>
</dbReference>
<accession>A0A0F9JQV3</accession>
<dbReference type="GO" id="GO:0022857">
    <property type="term" value="F:transmembrane transporter activity"/>
    <property type="evidence" value="ECO:0007669"/>
    <property type="project" value="InterPro"/>
</dbReference>
<dbReference type="NCBIfam" id="TIGR01730">
    <property type="entry name" value="RND_mfp"/>
    <property type="match status" value="1"/>
</dbReference>
<feature type="domain" description="CusB-like beta-barrel" evidence="3">
    <location>
        <begin position="237"/>
        <end position="311"/>
    </location>
</feature>
<evidence type="ECO:0000313" key="4">
    <source>
        <dbReference type="EMBL" id="KKM72259.1"/>
    </source>
</evidence>
<dbReference type="PANTHER" id="PTHR30097">
    <property type="entry name" value="CATION EFFLUX SYSTEM PROTEIN CUSB"/>
    <property type="match status" value="1"/>
</dbReference>
<evidence type="ECO:0000259" key="2">
    <source>
        <dbReference type="Pfam" id="PF25919"/>
    </source>
</evidence>
<dbReference type="Gene3D" id="2.40.420.20">
    <property type="match status" value="1"/>
</dbReference>
<gene>
    <name evidence="4" type="ORF">LCGC14_1422310</name>
</gene>
<dbReference type="GO" id="GO:0015679">
    <property type="term" value="P:plasma membrane copper ion transport"/>
    <property type="evidence" value="ECO:0007669"/>
    <property type="project" value="TreeGrafter"/>
</dbReference>
<dbReference type="GO" id="GO:0030313">
    <property type="term" value="C:cell envelope"/>
    <property type="evidence" value="ECO:0007669"/>
    <property type="project" value="TreeGrafter"/>
</dbReference>
<organism evidence="4">
    <name type="scientific">marine sediment metagenome</name>
    <dbReference type="NCBI Taxonomy" id="412755"/>
    <lineage>
        <taxon>unclassified sequences</taxon>
        <taxon>metagenomes</taxon>
        <taxon>ecological metagenomes</taxon>
    </lineage>
</organism>
<evidence type="ECO:0000256" key="1">
    <source>
        <dbReference type="ARBA" id="ARBA00022448"/>
    </source>
</evidence>